<sequence length="334" mass="36864">MWKEHIERRRAGSDVSDNGLFQKPTRFVEVYHRPEPADPVPVQPVIQGPVCGNCKEAGHQVTGCANVREDGFVHGCSICNSGDHYTHQCTLFDTALEKQVQVLVQNRANLPPLAGRSWYPVMYAYILESPLAAAAIAVEGLPWTVSFSKRVRSGERRDVVMDIMGSPPRDPRTGSWVAAKRTYGKLASIPNKLQAACVWPEISPFYTQYTIANQTSPDIDAALATTMPKEQYQHKIQAKPKSGLTLVDSMVLQTVKHPDSTRPPGLSTHSNSGGGGTQLNIFTQVNETQKTIALKVNNEDSWREAYRIVSAMNPSAPVGAVVFNVMPKDLEKRR</sequence>
<protein>
    <submittedName>
        <fullName evidence="1">Uncharacterized protein</fullName>
    </submittedName>
</protein>
<gene>
    <name evidence="1" type="ORF">NM208_g3798</name>
</gene>
<accession>A0ACC1SN53</accession>
<evidence type="ECO:0000313" key="1">
    <source>
        <dbReference type="EMBL" id="KAJ3542998.1"/>
    </source>
</evidence>
<reference evidence="1" key="1">
    <citation type="submission" date="2022-08" db="EMBL/GenBank/DDBJ databases">
        <title>Genome Sequence of Fusarium decemcellulare.</title>
        <authorList>
            <person name="Buettner E."/>
        </authorList>
    </citation>
    <scope>NUCLEOTIDE SEQUENCE</scope>
    <source>
        <strain evidence="1">Babe19</strain>
    </source>
</reference>
<comment type="caution">
    <text evidence="1">The sequence shown here is derived from an EMBL/GenBank/DDBJ whole genome shotgun (WGS) entry which is preliminary data.</text>
</comment>
<evidence type="ECO:0000313" key="2">
    <source>
        <dbReference type="Proteomes" id="UP001148629"/>
    </source>
</evidence>
<keyword evidence="2" id="KW-1185">Reference proteome</keyword>
<organism evidence="1 2">
    <name type="scientific">Fusarium decemcellulare</name>
    <dbReference type="NCBI Taxonomy" id="57161"/>
    <lineage>
        <taxon>Eukaryota</taxon>
        <taxon>Fungi</taxon>
        <taxon>Dikarya</taxon>
        <taxon>Ascomycota</taxon>
        <taxon>Pezizomycotina</taxon>
        <taxon>Sordariomycetes</taxon>
        <taxon>Hypocreomycetidae</taxon>
        <taxon>Hypocreales</taxon>
        <taxon>Nectriaceae</taxon>
        <taxon>Fusarium</taxon>
        <taxon>Fusarium decemcellulare species complex</taxon>
    </lineage>
</organism>
<name>A0ACC1SN53_9HYPO</name>
<dbReference type="Proteomes" id="UP001148629">
    <property type="component" value="Unassembled WGS sequence"/>
</dbReference>
<dbReference type="EMBL" id="JANRMS010000265">
    <property type="protein sequence ID" value="KAJ3542998.1"/>
    <property type="molecule type" value="Genomic_DNA"/>
</dbReference>
<proteinExistence type="predicted"/>